<dbReference type="InterPro" id="IPR035647">
    <property type="entry name" value="EFG_III/V"/>
</dbReference>
<proteinExistence type="inferred from homology"/>
<dbReference type="NCBIfam" id="TIGR00484">
    <property type="entry name" value="EF-G"/>
    <property type="match status" value="1"/>
</dbReference>
<evidence type="ECO:0000313" key="6">
    <source>
        <dbReference type="EMBL" id="OGC42033.1"/>
    </source>
</evidence>
<dbReference type="InterPro" id="IPR027417">
    <property type="entry name" value="P-loop_NTPase"/>
</dbReference>
<comment type="similarity">
    <text evidence="1">Belongs to the TRAFAC class translation factor GTPase superfamily. Classic translation factor GTPase family. EF-G/EF-2 subfamily.</text>
</comment>
<dbReference type="CDD" id="cd03713">
    <property type="entry name" value="EFG_mtEFG_C"/>
    <property type="match status" value="1"/>
</dbReference>
<dbReference type="GO" id="GO:0032790">
    <property type="term" value="P:ribosome disassembly"/>
    <property type="evidence" value="ECO:0007669"/>
    <property type="project" value="TreeGrafter"/>
</dbReference>
<dbReference type="Pfam" id="PF00009">
    <property type="entry name" value="GTP_EFTU"/>
    <property type="match status" value="1"/>
</dbReference>
<dbReference type="Gene3D" id="3.30.70.240">
    <property type="match status" value="1"/>
</dbReference>
<dbReference type="SMART" id="SM00889">
    <property type="entry name" value="EFG_IV"/>
    <property type="match status" value="1"/>
</dbReference>
<dbReference type="PANTHER" id="PTHR43261">
    <property type="entry name" value="TRANSLATION ELONGATION FACTOR G-RELATED"/>
    <property type="match status" value="1"/>
</dbReference>
<dbReference type="NCBIfam" id="NF009379">
    <property type="entry name" value="PRK12740.1-3"/>
    <property type="match status" value="1"/>
</dbReference>
<dbReference type="InterPro" id="IPR041095">
    <property type="entry name" value="EFG_II"/>
</dbReference>
<protein>
    <recommendedName>
        <fullName evidence="4">Elongation factor G</fullName>
    </recommendedName>
</protein>
<evidence type="ECO:0000256" key="3">
    <source>
        <dbReference type="ARBA" id="ARBA00023134"/>
    </source>
</evidence>
<dbReference type="SUPFAM" id="SSF54980">
    <property type="entry name" value="EF-G C-terminal domain-like"/>
    <property type="match status" value="2"/>
</dbReference>
<dbReference type="Proteomes" id="UP000177025">
    <property type="component" value="Unassembled WGS sequence"/>
</dbReference>
<dbReference type="FunFam" id="3.30.230.10:FF:000003">
    <property type="entry name" value="Elongation factor G"/>
    <property type="match status" value="1"/>
</dbReference>
<comment type="caution">
    <text evidence="6">The sequence shown here is derived from an EMBL/GenBank/DDBJ whole genome shotgun (WGS) entry which is preliminary data.</text>
</comment>
<dbReference type="Pfam" id="PF14492">
    <property type="entry name" value="EFG_III"/>
    <property type="match status" value="1"/>
</dbReference>
<evidence type="ECO:0000256" key="2">
    <source>
        <dbReference type="ARBA" id="ARBA00022741"/>
    </source>
</evidence>
<dbReference type="GO" id="GO:0003924">
    <property type="term" value="F:GTPase activity"/>
    <property type="evidence" value="ECO:0007669"/>
    <property type="project" value="InterPro"/>
</dbReference>
<dbReference type="Gene3D" id="3.40.50.300">
    <property type="entry name" value="P-loop containing nucleotide triphosphate hydrolases"/>
    <property type="match status" value="1"/>
</dbReference>
<keyword evidence="2" id="KW-0547">Nucleotide-binding</keyword>
<dbReference type="CDD" id="cd01434">
    <property type="entry name" value="EFG_mtEFG1_IV"/>
    <property type="match status" value="1"/>
</dbReference>
<dbReference type="SUPFAM" id="SSF50447">
    <property type="entry name" value="Translation proteins"/>
    <property type="match status" value="1"/>
</dbReference>
<dbReference type="SMART" id="SM00838">
    <property type="entry name" value="EFG_C"/>
    <property type="match status" value="1"/>
</dbReference>
<dbReference type="PRINTS" id="PR00315">
    <property type="entry name" value="ELONGATNFCT"/>
</dbReference>
<dbReference type="EMBL" id="MEUM01000086">
    <property type="protein sequence ID" value="OGC42033.1"/>
    <property type="molecule type" value="Genomic_DNA"/>
</dbReference>
<dbReference type="AlphaFoldDB" id="A0A1F4UCQ5"/>
<dbReference type="InterPro" id="IPR005517">
    <property type="entry name" value="Transl_elong_EFG/EF2_IV"/>
</dbReference>
<dbReference type="GO" id="GO:0003746">
    <property type="term" value="F:translation elongation factor activity"/>
    <property type="evidence" value="ECO:0007669"/>
    <property type="project" value="UniProtKB-UniRule"/>
</dbReference>
<dbReference type="Gene3D" id="2.40.30.10">
    <property type="entry name" value="Translation factors"/>
    <property type="match status" value="1"/>
</dbReference>
<evidence type="ECO:0000256" key="4">
    <source>
        <dbReference type="NCBIfam" id="TIGR00484"/>
    </source>
</evidence>
<keyword evidence="3" id="KW-0342">GTP-binding</keyword>
<dbReference type="InterPro" id="IPR053905">
    <property type="entry name" value="EF-G-like_DII"/>
</dbReference>
<dbReference type="InterPro" id="IPR009000">
    <property type="entry name" value="Transl_B-barrel_sf"/>
</dbReference>
<feature type="domain" description="Tr-type G" evidence="5">
    <location>
        <begin position="4"/>
        <end position="272"/>
    </location>
</feature>
<dbReference type="InterPro" id="IPR047872">
    <property type="entry name" value="EFG_IV"/>
</dbReference>
<dbReference type="InterPro" id="IPR020568">
    <property type="entry name" value="Ribosomal_Su5_D2-typ_SF"/>
</dbReference>
<dbReference type="InterPro" id="IPR014721">
    <property type="entry name" value="Ribsml_uS5_D2-typ_fold_subgr"/>
</dbReference>
<keyword evidence="6" id="KW-0251">Elongation factor</keyword>
<dbReference type="FunFam" id="3.30.70.240:FF:000001">
    <property type="entry name" value="Elongation factor G"/>
    <property type="match status" value="1"/>
</dbReference>
<dbReference type="Pfam" id="PF00679">
    <property type="entry name" value="EFG_C"/>
    <property type="match status" value="1"/>
</dbReference>
<sequence length="680" mass="74795">MSAKSIRNIGFFGHASVGKTTISDAVIFLAGANSRFGKVSDKTSVFDFDPEEAERICSLNLTLASFEYKNTLFNIIDTPGYSDFLGEAISGVEAIDCAIIVVDAVAGVEVGTERILSVIEKHNKPVAFFLNKMKKENADFQKAVASISEITKKNIVPITIPVGEAQKFSGVIDILKEKKYGAEEKEESVPADLKASIDKARDKIIEAAADADDALMNKYLEGNKVELPECIPVLKKAISQGRSALLFCGEALDLTGVKSMIEAAVEFLPAPDEMPDLELNGTKIKRSADSPFLGYVFKTAVEQHLGELCLVRVLSGKIESGSVLKNINRGNDEKINQILLIKGKDRKETNNLTCGMIGGLVKLKDTHTSDTLTSGKFSKALPAIEFPKPSISMAIVPKAKGDEEKISTGLNRLRDEDPTFRFAFDPEIKQLIISGIGELHLDVILSRLKRKYGVSVDLTKPKIKYRETFTKKAEAQGKYKKQTGGHGQYGDCWLRVEPKERSSGFEFENAVVGGSIPSRFIPSVEKGVKEAIPNGYLAGYPLTDIIITVFDGSYHDVDSSDIAFKIAASMALKSCAEKGNMVLLEPIHEVEVYVPEEFMGDVIGDINSRRGKIMGMESLGKFQVVKAIAPEAEMFKYSTSLRSMTQGRGYFNMKFHHYEEVPKETTQKIIAEYQREKESQ</sequence>
<dbReference type="Gene3D" id="3.30.230.10">
    <property type="match status" value="1"/>
</dbReference>
<dbReference type="PANTHER" id="PTHR43261:SF6">
    <property type="entry name" value="ELONGATION FACTOR G-LIKE PROTEIN"/>
    <property type="match status" value="1"/>
</dbReference>
<reference evidence="6 7" key="1">
    <citation type="journal article" date="2016" name="Nat. Commun.">
        <title>Thousands of microbial genomes shed light on interconnected biogeochemical processes in an aquifer system.</title>
        <authorList>
            <person name="Anantharaman K."/>
            <person name="Brown C.T."/>
            <person name="Hug L.A."/>
            <person name="Sharon I."/>
            <person name="Castelle C.J."/>
            <person name="Probst A.J."/>
            <person name="Thomas B.C."/>
            <person name="Singh A."/>
            <person name="Wilkins M.J."/>
            <person name="Karaoz U."/>
            <person name="Brodie E.L."/>
            <person name="Williams K.H."/>
            <person name="Hubbard S.S."/>
            <person name="Banfield J.F."/>
        </authorList>
    </citation>
    <scope>NUCLEOTIDE SEQUENCE [LARGE SCALE GENOMIC DNA]</scope>
</reference>
<gene>
    <name evidence="6" type="ORF">A2Y85_07750</name>
</gene>
<name>A0A1F4UCQ5_UNCW3</name>
<evidence type="ECO:0000313" key="7">
    <source>
        <dbReference type="Proteomes" id="UP000177025"/>
    </source>
</evidence>
<accession>A0A1F4UCQ5</accession>
<evidence type="ECO:0000259" key="5">
    <source>
        <dbReference type="PROSITE" id="PS51722"/>
    </source>
</evidence>
<dbReference type="SUPFAM" id="SSF54211">
    <property type="entry name" value="Ribosomal protein S5 domain 2-like"/>
    <property type="match status" value="1"/>
</dbReference>
<dbReference type="InterPro" id="IPR035649">
    <property type="entry name" value="EFG_V"/>
</dbReference>
<evidence type="ECO:0000256" key="1">
    <source>
        <dbReference type="ARBA" id="ARBA00005870"/>
    </source>
</evidence>
<dbReference type="SUPFAM" id="SSF52540">
    <property type="entry name" value="P-loop containing nucleoside triphosphate hydrolases"/>
    <property type="match status" value="1"/>
</dbReference>
<dbReference type="NCBIfam" id="NF009381">
    <property type="entry name" value="PRK12740.1-5"/>
    <property type="match status" value="1"/>
</dbReference>
<dbReference type="Gene3D" id="3.30.70.870">
    <property type="entry name" value="Elongation Factor G (Translational Gtpase), domain 3"/>
    <property type="match status" value="1"/>
</dbReference>
<dbReference type="PROSITE" id="PS51722">
    <property type="entry name" value="G_TR_2"/>
    <property type="match status" value="1"/>
</dbReference>
<dbReference type="InterPro" id="IPR005225">
    <property type="entry name" value="Small_GTP-bd"/>
</dbReference>
<dbReference type="GO" id="GO:0005525">
    <property type="term" value="F:GTP binding"/>
    <property type="evidence" value="ECO:0007669"/>
    <property type="project" value="UniProtKB-UniRule"/>
</dbReference>
<dbReference type="Pfam" id="PF22042">
    <property type="entry name" value="EF-G_D2"/>
    <property type="match status" value="1"/>
</dbReference>
<dbReference type="InterPro" id="IPR000795">
    <property type="entry name" value="T_Tr_GTP-bd_dom"/>
</dbReference>
<dbReference type="Pfam" id="PF03764">
    <property type="entry name" value="EFG_IV"/>
    <property type="match status" value="1"/>
</dbReference>
<keyword evidence="6" id="KW-0648">Protein biosynthesis</keyword>
<dbReference type="NCBIfam" id="TIGR00231">
    <property type="entry name" value="small_GTP"/>
    <property type="match status" value="1"/>
</dbReference>
<dbReference type="InterPro" id="IPR009022">
    <property type="entry name" value="EFG_III"/>
</dbReference>
<dbReference type="InterPro" id="IPR004540">
    <property type="entry name" value="Transl_elong_EFG/EF2"/>
</dbReference>
<dbReference type="CDD" id="cd16262">
    <property type="entry name" value="EFG_III"/>
    <property type="match status" value="1"/>
</dbReference>
<organism evidence="6 7">
    <name type="scientific">candidate division WOR-3 bacterium RBG_13_43_14</name>
    <dbReference type="NCBI Taxonomy" id="1802590"/>
    <lineage>
        <taxon>Bacteria</taxon>
        <taxon>Bacteria division WOR-3</taxon>
    </lineage>
</organism>
<dbReference type="InterPro" id="IPR000640">
    <property type="entry name" value="EFG_V-like"/>
</dbReference>